<evidence type="ECO:0000256" key="5">
    <source>
        <dbReference type="ARBA" id="ARBA00023136"/>
    </source>
</evidence>
<organism evidence="8">
    <name type="scientific">Anopheles atroparvus</name>
    <name type="common">European mosquito</name>
    <dbReference type="NCBI Taxonomy" id="41427"/>
    <lineage>
        <taxon>Eukaryota</taxon>
        <taxon>Metazoa</taxon>
        <taxon>Ecdysozoa</taxon>
        <taxon>Arthropoda</taxon>
        <taxon>Hexapoda</taxon>
        <taxon>Insecta</taxon>
        <taxon>Pterygota</taxon>
        <taxon>Neoptera</taxon>
        <taxon>Endopterygota</taxon>
        <taxon>Diptera</taxon>
        <taxon>Nematocera</taxon>
        <taxon>Culicoidea</taxon>
        <taxon>Culicidae</taxon>
        <taxon>Anophelinae</taxon>
        <taxon>Anopheles</taxon>
    </lineage>
</organism>
<keyword evidence="4" id="KW-1133">Transmembrane helix</keyword>
<protein>
    <recommendedName>
        <fullName evidence="9">Ionotropic glutamate receptor L-glutamate and glycine-binding domain-containing protein</fullName>
    </recommendedName>
</protein>
<evidence type="ECO:0008006" key="9">
    <source>
        <dbReference type="Google" id="ProtNLM"/>
    </source>
</evidence>
<keyword evidence="3" id="KW-0812">Transmembrane</keyword>
<accession>A0A182ILI6</accession>
<evidence type="ECO:0000256" key="2">
    <source>
        <dbReference type="ARBA" id="ARBA00022475"/>
    </source>
</evidence>
<proteinExistence type="predicted"/>
<keyword evidence="2" id="KW-1003">Cell membrane</keyword>
<evidence type="ECO:0000256" key="7">
    <source>
        <dbReference type="ARBA" id="ARBA00023180"/>
    </source>
</evidence>
<dbReference type="AlphaFoldDB" id="A0A182ILI6"/>
<dbReference type="SUPFAM" id="SSF53850">
    <property type="entry name" value="Periplasmic binding protein-like II"/>
    <property type="match status" value="1"/>
</dbReference>
<keyword evidence="6" id="KW-0675">Receptor</keyword>
<sequence>MSLLQVVLEEQSPAGILLIGFLARVITELHCNRSSSATIGLVNFAQSTKFDYVPSKLMQQVPAAMFVSIERGGKYSKLDSMNTPIVLHAFSSWDRTKASILRLAEAGEILDDFGLYGKEKKVIVLVDDNSIRSSELQILVRSYNYAGAIDVIYVLVNFASVKILSPNRLQYNLTTRHALRDPVEKLFPDRLSNLSGRPYRVLCHDNRPLSYLNDNQIVGIDVEFIDIIAKHQSTVAVYEIALKSKSFGELWRARRVDLATFRIELQGMEYPFTPIFFPNQFRWCLAVPKAYHRIIHKQMIWPYTPGLWGLILTVAVFFVTYELLLKKFLLKHFGDAFPIINTPLHILRILLLFLLTEYYTANLTAILGLSQFSDHPRTLEEFARSPIPLILSYPDKFQYVRDNPMVRAKTIDWNFSQTYDPTGLAMIQLCDLFPYTIDDTTSDLGKRYGHRHYHLIEEPIITSITASAFQRRSPLLIRFQMYISRLKEAGIWDYQMRKGIINNRNRWTKPQGAANDDELERLSRKQSTILRHEHFAPVFLLVGSVYLVAVIVFLLELAVHRIEQRFRWTGGGGMAWGNHTLD</sequence>
<dbReference type="VEuPathDB" id="VectorBase:AATE001423"/>
<reference evidence="8" key="1">
    <citation type="submission" date="2022-08" db="UniProtKB">
        <authorList>
            <consortium name="EnsemblMetazoa"/>
        </authorList>
    </citation>
    <scope>IDENTIFICATION</scope>
    <source>
        <strain evidence="8">EBRO</strain>
    </source>
</reference>
<dbReference type="GO" id="GO:0005886">
    <property type="term" value="C:plasma membrane"/>
    <property type="evidence" value="ECO:0007669"/>
    <property type="project" value="UniProtKB-SubCell"/>
</dbReference>
<evidence type="ECO:0000256" key="4">
    <source>
        <dbReference type="ARBA" id="ARBA00022989"/>
    </source>
</evidence>
<comment type="subcellular location">
    <subcellularLocation>
        <location evidence="1">Cell membrane</location>
        <topology evidence="1">Multi-pass membrane protein</topology>
    </subcellularLocation>
</comment>
<evidence type="ECO:0000256" key="1">
    <source>
        <dbReference type="ARBA" id="ARBA00004651"/>
    </source>
</evidence>
<dbReference type="STRING" id="41427.A0A182ILI6"/>
<dbReference type="PANTHER" id="PTHR42643">
    <property type="entry name" value="IONOTROPIC RECEPTOR 20A-RELATED"/>
    <property type="match status" value="1"/>
</dbReference>
<dbReference type="EnsemblMetazoa" id="AATE001423-RA">
    <property type="protein sequence ID" value="AATE001423-PA.1"/>
    <property type="gene ID" value="AATE001423"/>
</dbReference>
<name>A0A182ILI6_ANOAO</name>
<dbReference type="InterPro" id="IPR052192">
    <property type="entry name" value="Insect_Ionotropic_Sensory_Rcpt"/>
</dbReference>
<keyword evidence="7" id="KW-0325">Glycoprotein</keyword>
<dbReference type="PANTHER" id="PTHR42643:SF41">
    <property type="entry name" value="IONOTROPIC RECEPTOR 20A-RELATED"/>
    <property type="match status" value="1"/>
</dbReference>
<keyword evidence="5" id="KW-0472">Membrane</keyword>
<evidence type="ECO:0000313" key="8">
    <source>
        <dbReference type="EnsemblMetazoa" id="AATE001423-PA.1"/>
    </source>
</evidence>
<evidence type="ECO:0000256" key="6">
    <source>
        <dbReference type="ARBA" id="ARBA00023170"/>
    </source>
</evidence>
<evidence type="ECO:0000256" key="3">
    <source>
        <dbReference type="ARBA" id="ARBA00022692"/>
    </source>
</evidence>